<dbReference type="AlphaFoldDB" id="A0A8T1PUX3"/>
<comment type="caution">
    <text evidence="1">The sequence shown here is derived from an EMBL/GenBank/DDBJ whole genome shotgun (WGS) entry which is preliminary data.</text>
</comment>
<dbReference type="PANTHER" id="PTHR35218:SF9">
    <property type="entry name" value="ENDONUCLEASE_EXONUCLEASE_PHOSPHATASE DOMAIN-CONTAINING PROTEIN"/>
    <property type="match status" value="1"/>
</dbReference>
<keyword evidence="2" id="KW-1185">Reference proteome</keyword>
<sequence>MLIKEKKPEVVFLMETKLSYTKANRISKRFSFQGCVVVDIVGRRGGLMLMWKEENLLELINYSQHHINVRVSDELGSNRWLLSCFYGHPVSSLRSKTWSLLSSFKPEVGGWGVIGDFNEVLYSDEKEGGNPRSEYLMRKFKEVMEEESLCDLGWAGNKFTWNNCHGD</sequence>
<evidence type="ECO:0000313" key="1">
    <source>
        <dbReference type="EMBL" id="KAG6645433.1"/>
    </source>
</evidence>
<dbReference type="Proteomes" id="UP000811609">
    <property type="component" value="Chromosome 8"/>
</dbReference>
<gene>
    <name evidence="1" type="ORF">CIPAW_08G122600</name>
</gene>
<proteinExistence type="predicted"/>
<evidence type="ECO:0000313" key="2">
    <source>
        <dbReference type="Proteomes" id="UP000811609"/>
    </source>
</evidence>
<dbReference type="PANTHER" id="PTHR35218">
    <property type="entry name" value="RNASE H DOMAIN-CONTAINING PROTEIN"/>
    <property type="match status" value="1"/>
</dbReference>
<evidence type="ECO:0008006" key="3">
    <source>
        <dbReference type="Google" id="ProtNLM"/>
    </source>
</evidence>
<reference evidence="1" key="1">
    <citation type="submission" date="2020-12" db="EMBL/GenBank/DDBJ databases">
        <title>WGS assembly of Carya illinoinensis cv. Pawnee.</title>
        <authorList>
            <person name="Platts A."/>
            <person name="Shu S."/>
            <person name="Wright S."/>
            <person name="Barry K."/>
            <person name="Edger P."/>
            <person name="Pires J.C."/>
            <person name="Schmutz J."/>
        </authorList>
    </citation>
    <scope>NUCLEOTIDE SEQUENCE</scope>
    <source>
        <tissue evidence="1">Leaf</tissue>
    </source>
</reference>
<protein>
    <recommendedName>
        <fullName evidence="3">Endonuclease/exonuclease/phosphatase domain-containing protein</fullName>
    </recommendedName>
</protein>
<name>A0A8T1PUX3_CARIL</name>
<organism evidence="1 2">
    <name type="scientific">Carya illinoinensis</name>
    <name type="common">Pecan</name>
    <dbReference type="NCBI Taxonomy" id="32201"/>
    <lineage>
        <taxon>Eukaryota</taxon>
        <taxon>Viridiplantae</taxon>
        <taxon>Streptophyta</taxon>
        <taxon>Embryophyta</taxon>
        <taxon>Tracheophyta</taxon>
        <taxon>Spermatophyta</taxon>
        <taxon>Magnoliopsida</taxon>
        <taxon>eudicotyledons</taxon>
        <taxon>Gunneridae</taxon>
        <taxon>Pentapetalae</taxon>
        <taxon>rosids</taxon>
        <taxon>fabids</taxon>
        <taxon>Fagales</taxon>
        <taxon>Juglandaceae</taxon>
        <taxon>Carya</taxon>
    </lineage>
</organism>
<accession>A0A8T1PUX3</accession>
<dbReference type="EMBL" id="CM031816">
    <property type="protein sequence ID" value="KAG6645433.1"/>
    <property type="molecule type" value="Genomic_DNA"/>
</dbReference>